<sequence length="60" mass="6528">MSSASCAPCVVVLKQQQEQNIQHQKECPGVAANQCQKPKNCTVVENGRVVVKPLQPPLNE</sequence>
<dbReference type="EMBL" id="JACJTA010000001">
    <property type="protein sequence ID" value="MBD2603141.1"/>
    <property type="molecule type" value="Genomic_DNA"/>
</dbReference>
<accession>A0ABR8GIU1</accession>
<keyword evidence="2" id="KW-1185">Reference proteome</keyword>
<protein>
    <submittedName>
        <fullName evidence="1">Uncharacterized protein</fullName>
    </submittedName>
</protein>
<reference evidence="1 2" key="1">
    <citation type="journal article" date="2020" name="ISME J.">
        <title>Comparative genomics reveals insights into cyanobacterial evolution and habitat adaptation.</title>
        <authorList>
            <person name="Chen M.Y."/>
            <person name="Teng W.K."/>
            <person name="Zhao L."/>
            <person name="Hu C.X."/>
            <person name="Zhou Y.K."/>
            <person name="Han B.P."/>
            <person name="Song L.R."/>
            <person name="Shu W.S."/>
        </authorList>
    </citation>
    <scope>NUCLEOTIDE SEQUENCE [LARGE SCALE GENOMIC DNA]</scope>
    <source>
        <strain evidence="1 2">FACHB-248</strain>
    </source>
</reference>
<dbReference type="RefSeq" id="WP_029635629.1">
    <property type="nucleotide sequence ID" value="NZ_JACJTA010000001.1"/>
</dbReference>
<gene>
    <name evidence="1" type="ORF">H6G81_01050</name>
</gene>
<proteinExistence type="predicted"/>
<name>A0ABR8GIU1_9CYAN</name>
<dbReference type="Proteomes" id="UP000660380">
    <property type="component" value="Unassembled WGS sequence"/>
</dbReference>
<organism evidence="1 2">
    <name type="scientific">Scytonema hofmannii FACHB-248</name>
    <dbReference type="NCBI Taxonomy" id="1842502"/>
    <lineage>
        <taxon>Bacteria</taxon>
        <taxon>Bacillati</taxon>
        <taxon>Cyanobacteriota</taxon>
        <taxon>Cyanophyceae</taxon>
        <taxon>Nostocales</taxon>
        <taxon>Scytonemataceae</taxon>
        <taxon>Scytonema</taxon>
    </lineage>
</organism>
<evidence type="ECO:0000313" key="1">
    <source>
        <dbReference type="EMBL" id="MBD2603141.1"/>
    </source>
</evidence>
<comment type="caution">
    <text evidence="1">The sequence shown here is derived from an EMBL/GenBank/DDBJ whole genome shotgun (WGS) entry which is preliminary data.</text>
</comment>
<evidence type="ECO:0000313" key="2">
    <source>
        <dbReference type="Proteomes" id="UP000660380"/>
    </source>
</evidence>